<dbReference type="EMBL" id="HACG01051187">
    <property type="protein sequence ID" value="CEK98058.1"/>
    <property type="molecule type" value="Transcribed_RNA"/>
</dbReference>
<name>A0A0B7BYL0_9EUPU</name>
<dbReference type="AlphaFoldDB" id="A0A0B7BYL0"/>
<reference evidence="1" key="1">
    <citation type="submission" date="2014-12" db="EMBL/GenBank/DDBJ databases">
        <title>Insight into the proteome of Arion vulgaris.</title>
        <authorList>
            <person name="Aradska J."/>
            <person name="Bulat T."/>
            <person name="Smidak R."/>
            <person name="Sarate P."/>
            <person name="Gangsoo J."/>
            <person name="Sialana F."/>
            <person name="Bilban M."/>
            <person name="Lubec G."/>
        </authorList>
    </citation>
    <scope>NUCLEOTIDE SEQUENCE</scope>
    <source>
        <tissue evidence="1">Skin</tissue>
    </source>
</reference>
<sequence length="49" mass="5640">VVLTSGRYDGVFKEEVKLHHTPRSILSSCITHKHQFCLVTEQFKISIEP</sequence>
<feature type="non-terminal residue" evidence="1">
    <location>
        <position position="1"/>
    </location>
</feature>
<accession>A0A0B7BYL0</accession>
<protein>
    <submittedName>
        <fullName evidence="1">Uncharacterized protein</fullName>
    </submittedName>
</protein>
<proteinExistence type="predicted"/>
<evidence type="ECO:0000313" key="1">
    <source>
        <dbReference type="EMBL" id="CEK98058.1"/>
    </source>
</evidence>
<organism evidence="1">
    <name type="scientific">Arion vulgaris</name>
    <dbReference type="NCBI Taxonomy" id="1028688"/>
    <lineage>
        <taxon>Eukaryota</taxon>
        <taxon>Metazoa</taxon>
        <taxon>Spiralia</taxon>
        <taxon>Lophotrochozoa</taxon>
        <taxon>Mollusca</taxon>
        <taxon>Gastropoda</taxon>
        <taxon>Heterobranchia</taxon>
        <taxon>Euthyneura</taxon>
        <taxon>Panpulmonata</taxon>
        <taxon>Eupulmonata</taxon>
        <taxon>Stylommatophora</taxon>
        <taxon>Helicina</taxon>
        <taxon>Arionoidea</taxon>
        <taxon>Arionidae</taxon>
        <taxon>Arion</taxon>
    </lineage>
</organism>
<gene>
    <name evidence="1" type="primary">ORF217661</name>
</gene>